<dbReference type="Pfam" id="PF04909">
    <property type="entry name" value="Amidohydro_2"/>
    <property type="match status" value="1"/>
</dbReference>
<dbReference type="GO" id="GO:0016831">
    <property type="term" value="F:carboxy-lyase activity"/>
    <property type="evidence" value="ECO:0007669"/>
    <property type="project" value="InterPro"/>
</dbReference>
<keyword evidence="2" id="KW-0732">Signal</keyword>
<dbReference type="Proteomes" id="UP000317243">
    <property type="component" value="Unassembled WGS sequence"/>
</dbReference>
<evidence type="ECO:0000259" key="3">
    <source>
        <dbReference type="Pfam" id="PF04909"/>
    </source>
</evidence>
<feature type="domain" description="Amidohydrolase-related" evidence="3">
    <location>
        <begin position="145"/>
        <end position="376"/>
    </location>
</feature>
<dbReference type="SUPFAM" id="SSF51556">
    <property type="entry name" value="Metallo-dependent hydrolases"/>
    <property type="match status" value="1"/>
</dbReference>
<dbReference type="PANTHER" id="PTHR21240:SF28">
    <property type="entry name" value="ISO-OROTATE DECARBOXYLASE (EUROFUNG)"/>
    <property type="match status" value="1"/>
</dbReference>
<dbReference type="InterPro" id="IPR032465">
    <property type="entry name" value="ACMSD"/>
</dbReference>
<organism evidence="4 5">
    <name type="scientific">Thalassoglobus neptunius</name>
    <dbReference type="NCBI Taxonomy" id="1938619"/>
    <lineage>
        <taxon>Bacteria</taxon>
        <taxon>Pseudomonadati</taxon>
        <taxon>Planctomycetota</taxon>
        <taxon>Planctomycetia</taxon>
        <taxon>Planctomycetales</taxon>
        <taxon>Planctomycetaceae</taxon>
        <taxon>Thalassoglobus</taxon>
    </lineage>
</organism>
<keyword evidence="4" id="KW-0378">Hydrolase</keyword>
<keyword evidence="5" id="KW-1185">Reference proteome</keyword>
<evidence type="ECO:0000256" key="2">
    <source>
        <dbReference type="SAM" id="SignalP"/>
    </source>
</evidence>
<keyword evidence="1" id="KW-0456">Lyase</keyword>
<comment type="caution">
    <text evidence="4">The sequence shown here is derived from an EMBL/GenBank/DDBJ whole genome shotgun (WGS) entry which is preliminary data.</text>
</comment>
<dbReference type="EMBL" id="SIHI01000016">
    <property type="protein sequence ID" value="TWT49962.1"/>
    <property type="molecule type" value="Genomic_DNA"/>
</dbReference>
<accession>A0A5C5WJE2</accession>
<dbReference type="GO" id="GO:0016787">
    <property type="term" value="F:hydrolase activity"/>
    <property type="evidence" value="ECO:0007669"/>
    <property type="project" value="UniProtKB-KW"/>
</dbReference>
<dbReference type="InterPro" id="IPR006680">
    <property type="entry name" value="Amidohydro-rel"/>
</dbReference>
<name>A0A5C5WJE2_9PLAN</name>
<feature type="signal peptide" evidence="2">
    <location>
        <begin position="1"/>
        <end position="24"/>
    </location>
</feature>
<dbReference type="AlphaFoldDB" id="A0A5C5WJE2"/>
<protein>
    <submittedName>
        <fullName evidence="4">Amidohydrolase</fullName>
    </submittedName>
</protein>
<evidence type="ECO:0000313" key="5">
    <source>
        <dbReference type="Proteomes" id="UP000317243"/>
    </source>
</evidence>
<evidence type="ECO:0000256" key="1">
    <source>
        <dbReference type="ARBA" id="ARBA00023239"/>
    </source>
</evidence>
<dbReference type="GO" id="GO:0019748">
    <property type="term" value="P:secondary metabolic process"/>
    <property type="evidence" value="ECO:0007669"/>
    <property type="project" value="TreeGrafter"/>
</dbReference>
<evidence type="ECO:0000313" key="4">
    <source>
        <dbReference type="EMBL" id="TWT49962.1"/>
    </source>
</evidence>
<dbReference type="OrthoDB" id="8673173at2"/>
<proteinExistence type="predicted"/>
<dbReference type="RefSeq" id="WP_146511210.1">
    <property type="nucleotide sequence ID" value="NZ_SIHI01000016.1"/>
</dbReference>
<dbReference type="PANTHER" id="PTHR21240">
    <property type="entry name" value="2-AMINO-3-CARBOXYLMUCONATE-6-SEMIALDEHYDE DECARBOXYLASE"/>
    <property type="match status" value="1"/>
</dbReference>
<feature type="chain" id="PRO_5022853168" evidence="2">
    <location>
        <begin position="25"/>
        <end position="398"/>
    </location>
</feature>
<dbReference type="InterPro" id="IPR032466">
    <property type="entry name" value="Metal_Hydrolase"/>
</dbReference>
<dbReference type="Gene3D" id="3.20.20.140">
    <property type="entry name" value="Metal-dependent hydrolases"/>
    <property type="match status" value="1"/>
</dbReference>
<dbReference type="GO" id="GO:0005737">
    <property type="term" value="C:cytoplasm"/>
    <property type="evidence" value="ECO:0007669"/>
    <property type="project" value="TreeGrafter"/>
</dbReference>
<sequence length="398" mass="45074" precursor="true">MAYRSLLFLCVACLGIGSSLPAQDVSGDSPRRIYLDEFRPTPVLKVDENILRSAKFPCVNVHSHPGKLSVEELNAMVETMDEANIAVSVSLDGPAGPKFADHIHFLKQTHPNRFVVFVRIDYIGDGDEDDPATWDVHQKGYGVRMADQLTEAVRQGASGLKVWKNLGLYLKDLDGNLIPPDDRRLDPIWTRAGELGVPVLWHCADPVAFFSPTNEYNERWEELYRHPEWSFYGEEFPTHQELMEARNRVIARHPETTFICAHMGDIPEDLKTLGSYLDALPNMQVEIAARVAELGRQPYSARKFFLKYSDRIMFGTDGVPPMSELIPHFRFLETWDENFPYEDNPFPPQGLWNIYGIGLPDSVLEKVYYKNAARVIPGVSEALSKWPDRASANGPAQR</sequence>
<gene>
    <name evidence="4" type="ORF">KOR42_37800</name>
</gene>
<reference evidence="4 5" key="1">
    <citation type="submission" date="2019-02" db="EMBL/GenBank/DDBJ databases">
        <title>Deep-cultivation of Planctomycetes and their phenomic and genomic characterization uncovers novel biology.</title>
        <authorList>
            <person name="Wiegand S."/>
            <person name="Jogler M."/>
            <person name="Boedeker C."/>
            <person name="Pinto D."/>
            <person name="Vollmers J."/>
            <person name="Rivas-Marin E."/>
            <person name="Kohn T."/>
            <person name="Peeters S.H."/>
            <person name="Heuer A."/>
            <person name="Rast P."/>
            <person name="Oberbeckmann S."/>
            <person name="Bunk B."/>
            <person name="Jeske O."/>
            <person name="Meyerdierks A."/>
            <person name="Storesund J.E."/>
            <person name="Kallscheuer N."/>
            <person name="Luecker S."/>
            <person name="Lage O.M."/>
            <person name="Pohl T."/>
            <person name="Merkel B.J."/>
            <person name="Hornburger P."/>
            <person name="Mueller R.-W."/>
            <person name="Bruemmer F."/>
            <person name="Labrenz M."/>
            <person name="Spormann A.M."/>
            <person name="Op Den Camp H."/>
            <person name="Overmann J."/>
            <person name="Amann R."/>
            <person name="Jetten M.S.M."/>
            <person name="Mascher T."/>
            <person name="Medema M.H."/>
            <person name="Devos D.P."/>
            <person name="Kaster A.-K."/>
            <person name="Ovreas L."/>
            <person name="Rohde M."/>
            <person name="Galperin M.Y."/>
            <person name="Jogler C."/>
        </authorList>
    </citation>
    <scope>NUCLEOTIDE SEQUENCE [LARGE SCALE GENOMIC DNA]</scope>
    <source>
        <strain evidence="4 5">KOR42</strain>
    </source>
</reference>